<dbReference type="Proteomes" id="UP000183900">
    <property type="component" value="Unassembled WGS sequence"/>
</dbReference>
<dbReference type="AlphaFoldDB" id="A0A0K6I849"/>
<dbReference type="EMBL" id="CYHE01000012">
    <property type="protein sequence ID" value="CUA99305.1"/>
    <property type="molecule type" value="Genomic_DNA"/>
</dbReference>
<accession>A0A0K6I849</accession>
<keyword evidence="1" id="KW-0732">Signal</keyword>
<reference evidence="3" key="1">
    <citation type="submission" date="2015-08" db="EMBL/GenBank/DDBJ databases">
        <authorList>
            <person name="Varghese N."/>
        </authorList>
    </citation>
    <scope>NUCLEOTIDE SEQUENCE [LARGE SCALE GENOMIC DNA]</scope>
    <source>
        <strain evidence="3">DSM 23407</strain>
    </source>
</reference>
<gene>
    <name evidence="2" type="ORF">Ga0061067_112106</name>
</gene>
<feature type="chain" id="PRO_5005504781" evidence="1">
    <location>
        <begin position="31"/>
        <end position="86"/>
    </location>
</feature>
<proteinExistence type="predicted"/>
<sequence>MTKHRALLVRLCAGLAAVLPLSIAPVCAGAAESGQKPASFFAAQGCAIGPSTMAAAITQGISPADIEAYSQKVRSHPQTAATVTGW</sequence>
<evidence type="ECO:0000256" key="1">
    <source>
        <dbReference type="SAM" id="SignalP"/>
    </source>
</evidence>
<name>A0A0K6I849_9HYPH</name>
<protein>
    <submittedName>
        <fullName evidence="2">Uncharacterized protein</fullName>
    </submittedName>
</protein>
<evidence type="ECO:0000313" key="3">
    <source>
        <dbReference type="Proteomes" id="UP000183900"/>
    </source>
</evidence>
<dbReference type="RefSeq" id="WP_055456641.1">
    <property type="nucleotide sequence ID" value="NZ_CYHE01000012.1"/>
</dbReference>
<organism evidence="2 3">
    <name type="scientific">Pannonibacter indicus</name>
    <dbReference type="NCBI Taxonomy" id="466044"/>
    <lineage>
        <taxon>Bacteria</taxon>
        <taxon>Pseudomonadati</taxon>
        <taxon>Pseudomonadota</taxon>
        <taxon>Alphaproteobacteria</taxon>
        <taxon>Hyphomicrobiales</taxon>
        <taxon>Stappiaceae</taxon>
        <taxon>Pannonibacter</taxon>
    </lineage>
</organism>
<keyword evidence="3" id="KW-1185">Reference proteome</keyword>
<evidence type="ECO:0000313" key="2">
    <source>
        <dbReference type="EMBL" id="CUA99305.1"/>
    </source>
</evidence>
<feature type="signal peptide" evidence="1">
    <location>
        <begin position="1"/>
        <end position="30"/>
    </location>
</feature>